<dbReference type="Proteomes" id="UP001148629">
    <property type="component" value="Unassembled WGS sequence"/>
</dbReference>
<reference evidence="1" key="1">
    <citation type="submission" date="2022-08" db="EMBL/GenBank/DDBJ databases">
        <title>Genome Sequence of Fusarium decemcellulare.</title>
        <authorList>
            <person name="Buettner E."/>
        </authorList>
    </citation>
    <scope>NUCLEOTIDE SEQUENCE</scope>
    <source>
        <strain evidence="1">Babe19</strain>
    </source>
</reference>
<accession>A0ACC1SYC5</accession>
<keyword evidence="2" id="KW-1185">Reference proteome</keyword>
<protein>
    <submittedName>
        <fullName evidence="1">Uncharacterized protein</fullName>
    </submittedName>
</protein>
<name>A0ACC1SYC5_9HYPO</name>
<evidence type="ECO:0000313" key="2">
    <source>
        <dbReference type="Proteomes" id="UP001148629"/>
    </source>
</evidence>
<organism evidence="1 2">
    <name type="scientific">Fusarium decemcellulare</name>
    <dbReference type="NCBI Taxonomy" id="57161"/>
    <lineage>
        <taxon>Eukaryota</taxon>
        <taxon>Fungi</taxon>
        <taxon>Dikarya</taxon>
        <taxon>Ascomycota</taxon>
        <taxon>Pezizomycotina</taxon>
        <taxon>Sordariomycetes</taxon>
        <taxon>Hypocreomycetidae</taxon>
        <taxon>Hypocreales</taxon>
        <taxon>Nectriaceae</taxon>
        <taxon>Fusarium</taxon>
        <taxon>Fusarium decemcellulare species complex</taxon>
    </lineage>
</organism>
<proteinExistence type="predicted"/>
<comment type="caution">
    <text evidence="1">The sequence shown here is derived from an EMBL/GenBank/DDBJ whole genome shotgun (WGS) entry which is preliminary data.</text>
</comment>
<evidence type="ECO:0000313" key="1">
    <source>
        <dbReference type="EMBL" id="KAJ3548803.1"/>
    </source>
</evidence>
<gene>
    <name evidence="1" type="ORF">NM208_g825</name>
</gene>
<sequence>MAELSITENLLGSLEGKVAIVTGGASGIGKAIVELLAQHGAVVAYGDLNKNAGEALEDSLKLSGRKAEYYEADVTDWASQRDLFSAVKQKYGRIDLVFANAGVGERNTVFDDILDPDGSLAAPNLAVIDVNLKGVIYTTKLALHHMATNNPPGGGLVMTGSTSSYNERPNLPLYSTAKHGVVGLMRAVRHRAPDSNINVGLIAPGGTVSSLFTPEAAEAFQAQGAPVNDAETVALGAVYLASNNKMNGKALTIIGNKFTEVEDSVLRTQPLWYGEYNTDMSRRVASVRLDELAKSD</sequence>
<dbReference type="EMBL" id="JANRMS010000038">
    <property type="protein sequence ID" value="KAJ3548803.1"/>
    <property type="molecule type" value="Genomic_DNA"/>
</dbReference>